<dbReference type="RefSeq" id="WP_343785418.1">
    <property type="nucleotide sequence ID" value="NZ_BAAAFH010000003.1"/>
</dbReference>
<sequence>MKQKLAYLCGSMSWGGLEMNHLKCALWMQERQHSVVILCRKGSPLYTTAKKAGIEVLPIKKHKKYYDIPAAIRLKRIIRQEGITHVLLRDTRDISLSVLAKRLSFRPFHLSYFMAMQLGVSKRDLLHTIRYKGLDLWSCPLEGLANQVKVWTRMPHDRIQVIPDGIVLSDYIEKDPINCRKQLDLPTEGTILGLIGRFDQGKGQDLLLKAFNMLQSTPNLYVCLLGEPTKGDGESEGKTYYEELLEFIRKNHLENRIFIRPFRQDVEVFYHAIDALVMASKAETFGMVTIEAMASGKPVIASNAGGSPELLEYGKSGYLFESMNAESLAATISQWLENKNRIPKDVIRNAVQKFDHQLSCSIVEQALSLENNNN</sequence>
<dbReference type="InterPro" id="IPR028098">
    <property type="entry name" value="Glyco_trans_4-like_N"/>
</dbReference>
<evidence type="ECO:0000259" key="2">
    <source>
        <dbReference type="Pfam" id="PF13439"/>
    </source>
</evidence>
<dbReference type="PANTHER" id="PTHR12526">
    <property type="entry name" value="GLYCOSYLTRANSFERASE"/>
    <property type="match status" value="1"/>
</dbReference>
<dbReference type="PANTHER" id="PTHR12526:SF637">
    <property type="entry name" value="GLYCOSYLTRANSFERASE EPSF-RELATED"/>
    <property type="match status" value="1"/>
</dbReference>
<dbReference type="Pfam" id="PF00534">
    <property type="entry name" value="Glycos_transf_1"/>
    <property type="match status" value="1"/>
</dbReference>
<feature type="domain" description="Glycosyltransferase subfamily 4-like N-terminal" evidence="2">
    <location>
        <begin position="15"/>
        <end position="168"/>
    </location>
</feature>
<name>A0ABP3Y2I9_9FLAO</name>
<dbReference type="Proteomes" id="UP001501126">
    <property type="component" value="Unassembled WGS sequence"/>
</dbReference>
<evidence type="ECO:0000313" key="3">
    <source>
        <dbReference type="EMBL" id="GAA0874521.1"/>
    </source>
</evidence>
<gene>
    <name evidence="3" type="ORF">GCM10009118_09290</name>
</gene>
<comment type="caution">
    <text evidence="3">The sequence shown here is derived from an EMBL/GenBank/DDBJ whole genome shotgun (WGS) entry which is preliminary data.</text>
</comment>
<dbReference type="InterPro" id="IPR001296">
    <property type="entry name" value="Glyco_trans_1"/>
</dbReference>
<dbReference type="SUPFAM" id="SSF53756">
    <property type="entry name" value="UDP-Glycosyltransferase/glycogen phosphorylase"/>
    <property type="match status" value="1"/>
</dbReference>
<dbReference type="EMBL" id="BAAAFH010000003">
    <property type="protein sequence ID" value="GAA0874521.1"/>
    <property type="molecule type" value="Genomic_DNA"/>
</dbReference>
<dbReference type="CDD" id="cd03801">
    <property type="entry name" value="GT4_PimA-like"/>
    <property type="match status" value="1"/>
</dbReference>
<feature type="domain" description="Glycosyl transferase family 1" evidence="1">
    <location>
        <begin position="180"/>
        <end position="350"/>
    </location>
</feature>
<reference evidence="4" key="1">
    <citation type="journal article" date="2019" name="Int. J. Syst. Evol. Microbiol.">
        <title>The Global Catalogue of Microorganisms (GCM) 10K type strain sequencing project: providing services to taxonomists for standard genome sequencing and annotation.</title>
        <authorList>
            <consortium name="The Broad Institute Genomics Platform"/>
            <consortium name="The Broad Institute Genome Sequencing Center for Infectious Disease"/>
            <person name="Wu L."/>
            <person name="Ma J."/>
        </authorList>
    </citation>
    <scope>NUCLEOTIDE SEQUENCE [LARGE SCALE GENOMIC DNA]</scope>
    <source>
        <strain evidence="4">JCM 16083</strain>
    </source>
</reference>
<evidence type="ECO:0000313" key="4">
    <source>
        <dbReference type="Proteomes" id="UP001501126"/>
    </source>
</evidence>
<organism evidence="3 4">
    <name type="scientific">Wandonia haliotis</name>
    <dbReference type="NCBI Taxonomy" id="574963"/>
    <lineage>
        <taxon>Bacteria</taxon>
        <taxon>Pseudomonadati</taxon>
        <taxon>Bacteroidota</taxon>
        <taxon>Flavobacteriia</taxon>
        <taxon>Flavobacteriales</taxon>
        <taxon>Crocinitomicaceae</taxon>
        <taxon>Wandonia</taxon>
    </lineage>
</organism>
<dbReference type="Gene3D" id="3.40.50.2000">
    <property type="entry name" value="Glycogen Phosphorylase B"/>
    <property type="match status" value="2"/>
</dbReference>
<dbReference type="Pfam" id="PF13439">
    <property type="entry name" value="Glyco_transf_4"/>
    <property type="match status" value="1"/>
</dbReference>
<protein>
    <recommendedName>
        <fullName evidence="5">Glycosyltransferase</fullName>
    </recommendedName>
</protein>
<proteinExistence type="predicted"/>
<evidence type="ECO:0000259" key="1">
    <source>
        <dbReference type="Pfam" id="PF00534"/>
    </source>
</evidence>
<evidence type="ECO:0008006" key="5">
    <source>
        <dbReference type="Google" id="ProtNLM"/>
    </source>
</evidence>
<keyword evidence="4" id="KW-1185">Reference proteome</keyword>
<accession>A0ABP3Y2I9</accession>